<dbReference type="RefSeq" id="WP_245795268.1">
    <property type="nucleotide sequence ID" value="NZ_MVBK01000010.1"/>
</dbReference>
<name>A0A1V3NSK3_9GAMM</name>
<sequence>MSKRPITLVLILTATLWCVTVWAQSLQEHHDDILERIEASPLDEPIHLDSRDENSELRGEIHALVGHRFDKVSEALGSAADWCEIIFLHQNVKACVHADGDDASELRVYIGRKQFEKPDEATLVEMAFYLTSIEKDHLEVVLSGDRGPHGVRDLRMELEAIPSGSDRTLVRFRYALEVGAAGRFAMETYLATAGRDRVGFSSVDDNDELVRGVQGMTERNVMRFYLGVQAYLDTLHLPEGERVEARHEHWFDLTERYPEQLRELDKETYLSQKQRERDQQEAL</sequence>
<evidence type="ECO:0000313" key="1">
    <source>
        <dbReference type="EMBL" id="OOG28099.1"/>
    </source>
</evidence>
<proteinExistence type="predicted"/>
<protein>
    <submittedName>
        <fullName evidence="1">Uncharacterized protein</fullName>
    </submittedName>
</protein>
<dbReference type="AlphaFoldDB" id="A0A1V3NSK3"/>
<organism evidence="1 2">
    <name type="scientific">Thioalkalivibrio denitrificans</name>
    <dbReference type="NCBI Taxonomy" id="108003"/>
    <lineage>
        <taxon>Bacteria</taxon>
        <taxon>Pseudomonadati</taxon>
        <taxon>Pseudomonadota</taxon>
        <taxon>Gammaproteobacteria</taxon>
        <taxon>Chromatiales</taxon>
        <taxon>Ectothiorhodospiraceae</taxon>
        <taxon>Thioalkalivibrio</taxon>
    </lineage>
</organism>
<dbReference type="STRING" id="108003.B1C78_01920"/>
<comment type="caution">
    <text evidence="1">The sequence shown here is derived from an EMBL/GenBank/DDBJ whole genome shotgun (WGS) entry which is preliminary data.</text>
</comment>
<evidence type="ECO:0000313" key="2">
    <source>
        <dbReference type="Proteomes" id="UP000189462"/>
    </source>
</evidence>
<dbReference type="EMBL" id="MVBK01000010">
    <property type="protein sequence ID" value="OOG28099.1"/>
    <property type="molecule type" value="Genomic_DNA"/>
</dbReference>
<accession>A0A1V3NSK3</accession>
<keyword evidence="2" id="KW-1185">Reference proteome</keyword>
<gene>
    <name evidence="1" type="ORF">B1C78_01920</name>
</gene>
<reference evidence="1 2" key="1">
    <citation type="submission" date="2017-02" db="EMBL/GenBank/DDBJ databases">
        <title>Genomic diversity within the haloalkaliphilic genus Thioalkalivibrio.</title>
        <authorList>
            <person name="Ahn A.-C."/>
            <person name="Meier-Kolthoff J."/>
            <person name="Overmars L."/>
            <person name="Richter M."/>
            <person name="Woyke T."/>
            <person name="Sorokin D.Y."/>
            <person name="Muyzer G."/>
        </authorList>
    </citation>
    <scope>NUCLEOTIDE SEQUENCE [LARGE SCALE GENOMIC DNA]</scope>
    <source>
        <strain evidence="1 2">ALJD</strain>
    </source>
</reference>
<dbReference type="Proteomes" id="UP000189462">
    <property type="component" value="Unassembled WGS sequence"/>
</dbReference>